<dbReference type="Proteomes" id="UP000234681">
    <property type="component" value="Chromosome 7"/>
</dbReference>
<name>A6HRP0_RAT</name>
<protein>
    <submittedName>
        <fullName evidence="1">RCG63695</fullName>
    </submittedName>
</protein>
<reference evidence="1 2" key="1">
    <citation type="submission" date="2005-09" db="EMBL/GenBank/DDBJ databases">
        <authorList>
            <person name="Mural R.J."/>
            <person name="Li P.W."/>
            <person name="Adams M.D."/>
            <person name="Amanatides P.G."/>
            <person name="Baden-Tillson H."/>
            <person name="Barnstead M."/>
            <person name="Chin S.H."/>
            <person name="Dew I."/>
            <person name="Evans C.A."/>
            <person name="Ferriera S."/>
            <person name="Flanigan M."/>
            <person name="Fosler C."/>
            <person name="Glodek A."/>
            <person name="Gu Z."/>
            <person name="Holt R.A."/>
            <person name="Jennings D."/>
            <person name="Kraft C.L."/>
            <person name="Lu F."/>
            <person name="Nguyen T."/>
            <person name="Nusskern D.R."/>
            <person name="Pfannkoch C.M."/>
            <person name="Sitter C."/>
            <person name="Sutton G.G."/>
            <person name="Venter J.C."/>
            <person name="Wang Z."/>
            <person name="Woodage T."/>
            <person name="Zheng X.H."/>
            <person name="Zhong F."/>
        </authorList>
    </citation>
    <scope>NUCLEOTIDE SEQUENCE [LARGE SCALE GENOMIC DNA]</scope>
    <source>
        <strain>BN</strain>
        <strain evidence="2">Sprague-Dawley</strain>
    </source>
</reference>
<organism evidence="1 2">
    <name type="scientific">Rattus norvegicus</name>
    <name type="common">Rat</name>
    <dbReference type="NCBI Taxonomy" id="10116"/>
    <lineage>
        <taxon>Eukaryota</taxon>
        <taxon>Metazoa</taxon>
        <taxon>Chordata</taxon>
        <taxon>Craniata</taxon>
        <taxon>Vertebrata</taxon>
        <taxon>Euteleostomi</taxon>
        <taxon>Mammalia</taxon>
        <taxon>Eutheria</taxon>
        <taxon>Euarchontoglires</taxon>
        <taxon>Glires</taxon>
        <taxon>Rodentia</taxon>
        <taxon>Myomorpha</taxon>
        <taxon>Muroidea</taxon>
        <taxon>Muridae</taxon>
        <taxon>Murinae</taxon>
        <taxon>Rattus</taxon>
    </lineage>
</organism>
<evidence type="ECO:0000313" key="1">
    <source>
        <dbReference type="EMBL" id="EDM16182.1"/>
    </source>
</evidence>
<proteinExistence type="predicted"/>
<dbReference type="AlphaFoldDB" id="A6HRP0"/>
<evidence type="ECO:0000313" key="2">
    <source>
        <dbReference type="Proteomes" id="UP000234681"/>
    </source>
</evidence>
<dbReference type="EMBL" id="CH473950">
    <property type="protein sequence ID" value="EDM16182.1"/>
    <property type="molecule type" value="Genomic_DNA"/>
</dbReference>
<accession>A6HRP0</accession>
<sequence length="48" mass="5580">MPKTSTEGKVDSSTNGFVKATCMSTCMRVKLVRYLWIYINRLQLDQKH</sequence>
<gene>
    <name evidence="1" type="ORF">rCG_63695</name>
</gene>